<sequence length="182" mass="19799">MRGSRAPRRPVRHPVMVVAIATGLFWLMLAVVAGMIRVLPVDTSADRFLDTREYVAQSLYWLCTDHGRRDQLIVLGASGAAAYKPADRAAMAPMVDQHLIHLSGTRASELAVVVDLLANCLTPERAARTRLVVASIYALYLPPFKPSDVLTLPRHLAATGAFVEGAEGWQLAPRYADPRTGG</sequence>
<reference evidence="3" key="1">
    <citation type="journal article" date="2019" name="Int. J. Syst. Evol. Microbiol.">
        <title>The Global Catalogue of Microorganisms (GCM) 10K type strain sequencing project: providing services to taxonomists for standard genome sequencing and annotation.</title>
        <authorList>
            <consortium name="The Broad Institute Genomics Platform"/>
            <consortium name="The Broad Institute Genome Sequencing Center for Infectious Disease"/>
            <person name="Wu L."/>
            <person name="Ma J."/>
        </authorList>
    </citation>
    <scope>NUCLEOTIDE SEQUENCE [LARGE SCALE GENOMIC DNA]</scope>
    <source>
        <strain evidence="3">CGMCC 1.10188</strain>
    </source>
</reference>
<dbReference type="EMBL" id="BMDZ01000027">
    <property type="protein sequence ID" value="GGB42558.1"/>
    <property type="molecule type" value="Genomic_DNA"/>
</dbReference>
<dbReference type="RefSeq" id="WP_188578349.1">
    <property type="nucleotide sequence ID" value="NZ_BMDZ01000027.1"/>
</dbReference>
<keyword evidence="1" id="KW-0812">Transmembrane</keyword>
<proteinExistence type="predicted"/>
<evidence type="ECO:0000313" key="3">
    <source>
        <dbReference type="Proteomes" id="UP000603352"/>
    </source>
</evidence>
<keyword evidence="1" id="KW-1133">Transmembrane helix</keyword>
<evidence type="ECO:0000313" key="2">
    <source>
        <dbReference type="EMBL" id="GGB42558.1"/>
    </source>
</evidence>
<protein>
    <submittedName>
        <fullName evidence="2">Uncharacterized protein</fullName>
    </submittedName>
</protein>
<feature type="transmembrane region" description="Helical" evidence="1">
    <location>
        <begin position="15"/>
        <end position="39"/>
    </location>
</feature>
<dbReference type="Proteomes" id="UP000603352">
    <property type="component" value="Unassembled WGS sequence"/>
</dbReference>
<comment type="caution">
    <text evidence="2">The sequence shown here is derived from an EMBL/GenBank/DDBJ whole genome shotgun (WGS) entry which is preliminary data.</text>
</comment>
<keyword evidence="3" id="KW-1185">Reference proteome</keyword>
<name>A0ABQ1II07_9PROT</name>
<accession>A0ABQ1II07</accession>
<keyword evidence="1" id="KW-0472">Membrane</keyword>
<organism evidence="2 3">
    <name type="scientific">Tistrella bauzanensis</name>
    <dbReference type="NCBI Taxonomy" id="657419"/>
    <lineage>
        <taxon>Bacteria</taxon>
        <taxon>Pseudomonadati</taxon>
        <taxon>Pseudomonadota</taxon>
        <taxon>Alphaproteobacteria</taxon>
        <taxon>Geminicoccales</taxon>
        <taxon>Geminicoccaceae</taxon>
        <taxon>Tistrella</taxon>
    </lineage>
</organism>
<evidence type="ECO:0000256" key="1">
    <source>
        <dbReference type="SAM" id="Phobius"/>
    </source>
</evidence>
<gene>
    <name evidence="2" type="ORF">GCM10011505_24940</name>
</gene>